<feature type="transmembrane region" description="Helical" evidence="10">
    <location>
        <begin position="1057"/>
        <end position="1077"/>
    </location>
</feature>
<feature type="transmembrane region" description="Helical" evidence="10">
    <location>
        <begin position="251"/>
        <end position="274"/>
    </location>
</feature>
<evidence type="ECO:0000256" key="1">
    <source>
        <dbReference type="ARBA" id="ARBA00004127"/>
    </source>
</evidence>
<feature type="transmembrane region" description="Helical" evidence="10">
    <location>
        <begin position="374"/>
        <end position="393"/>
    </location>
</feature>
<evidence type="ECO:0000256" key="3">
    <source>
        <dbReference type="ARBA" id="ARBA00022692"/>
    </source>
</evidence>
<evidence type="ECO:0000256" key="2">
    <source>
        <dbReference type="ARBA" id="ARBA00022448"/>
    </source>
</evidence>
<dbReference type="GO" id="GO:0012505">
    <property type="term" value="C:endomembrane system"/>
    <property type="evidence" value="ECO:0007669"/>
    <property type="project" value="UniProtKB-SubCell"/>
</dbReference>
<feature type="compositionally biased region" description="Basic and acidic residues" evidence="9">
    <location>
        <begin position="802"/>
        <end position="813"/>
    </location>
</feature>
<feature type="transmembrane region" description="Helical" evidence="10">
    <location>
        <begin position="399"/>
        <end position="419"/>
    </location>
</feature>
<accession>A0AAD7Y0R7</accession>
<dbReference type="PANTHER" id="PTHR24223:SF443">
    <property type="entry name" value="MULTIDRUG-RESISTANCE LIKE PROTEIN 1, ISOFORM I"/>
    <property type="match status" value="1"/>
</dbReference>
<proteinExistence type="predicted"/>
<dbReference type="EMBL" id="JARTCD010000031">
    <property type="protein sequence ID" value="KAJ8657547.1"/>
    <property type="molecule type" value="Genomic_DNA"/>
</dbReference>
<dbReference type="RefSeq" id="XP_058342460.1">
    <property type="nucleotide sequence ID" value="XM_058486874.1"/>
</dbReference>
<sequence length="1377" mass="155861">MNTSPWLFDRSCTDRETCLRNLLVSLVPSVFLIAVGPIRLWILLKRRHPLAPELIRNRLYFVKLTTLILLLFTSLAQLVLSLDLLLLRISNTLSLLIAIALHHVEYTRNPVGSGVLLFYWLSILMVNAVQWCLRHVSNDTLQQVQPHNTYMLFEATNVLSLIMLILESCNRPTHTCIILELEKDQCPCSTANIFERLLFSWVSPLMQLSNLSMDDLWLWKDPCDKRDDSPSCVVSDQSSLTRLFVSITPGLFVLSGVLQLIHGVIQLALPLLLWKLLQWVTTHTIIIQSFPEPFYHGGFLAGSMFIASIAQSLVQQQYFHLSSMMGMSIFQSLSTSIYHKVLVPKSQHNETNEVANLVLKDAQRVKEACSYVHMVWSTPLQVVSVFAAAQYILGIHHHTWIGMVVVIFVVPINMMLGSLMRKWRLKQNTHKQKRMKLLGSVLDGIKAIKLHAWESALAHKITAIRNQLEVGILKKTGVAAATGSSISNAIVFLVSLLVFIIYASSTPTPLTSDKVFVCLSLFRLLQSPCMNFPNAISAVRRASTSMKRIHQFLTAHEIDLHQHVIHENHRRMSDWTSDTPMIEMDQVKVPDINNSINLQIRKGEIVGVVGHSPAILNAILGNISDGHMTVRGSIAYIPHTPWVMQDASLCDNIVFGHRWEPDFYRSVLNLCELSPDAVPSQHAMKISLARALYCRADIYVFDDPSCLERELFQRIVLGILRNKTRVIATRSFSHLYQLNRVLMVSTTGEIVMDGSFGELMSKHHATLYHIMASADDRRTTKESNYREIHQQYIMTTPPPIGKHADDDDDDAKRNQSSSSISTYIKACSLPGVIAVIVLQVLARLAQVSSTIWLQAWDKYSNDAFYYLGVYAILGSACMLLEWVKALLLWVYCVGKSAANLHTRMLYKVLRSPMTFFQSTTTEMILARFNQDQEIADRLLPKMIFYNMRIMALLATTTVVIACSTPFFLLIVIPLGFLYIYLQRLYLVCDRQLKRLDHESKSALYIHLAESTLGASTIRAYHKQQWFHGDYVERLNDVQRVHFASVACNRWLAVRIEILGSMVMFAAAMLAVIAVVYLPSVDVGLVGMSLFYALGIPQLLTWALRSYCEIELHNESLERIQEYTELPTEEEYDDSTRMAPIPVHPAWPTAGNIEFRHYTTNLLHNVSLSIQSGETISIIGADKHTFAQSLFQLEVTPPLSGSIHVDGVDITHLDVYHLRSRIAWVGSEDENAFFSGTIRENLDPLGRCGNLTLWDALASVRLETQGGWDAPIEKQHFTPGEKYLFGLARALLRRPRIVVLEDPTTKVDTETADRIQQVIRERFDKCTVLMVTQKLDTVMESNRVLVVDNGVMIDFTTPQHMLKHKGSLLFSLADSKLC</sequence>
<dbReference type="InterPro" id="IPR003439">
    <property type="entry name" value="ABC_transporter-like_ATP-bd"/>
</dbReference>
<dbReference type="GO" id="GO:0016887">
    <property type="term" value="F:ATP hydrolysis activity"/>
    <property type="evidence" value="ECO:0007669"/>
    <property type="project" value="InterPro"/>
</dbReference>
<dbReference type="InterPro" id="IPR044746">
    <property type="entry name" value="ABCC_6TM_D1"/>
</dbReference>
<feature type="transmembrane region" description="Helical" evidence="10">
    <location>
        <begin position="85"/>
        <end position="104"/>
    </location>
</feature>
<dbReference type="InterPro" id="IPR027417">
    <property type="entry name" value="P-loop_NTPase"/>
</dbReference>
<evidence type="ECO:0000256" key="4">
    <source>
        <dbReference type="ARBA" id="ARBA00022737"/>
    </source>
</evidence>
<feature type="transmembrane region" description="Helical" evidence="10">
    <location>
        <begin position="59"/>
        <end position="79"/>
    </location>
</feature>
<dbReference type="InterPro" id="IPR036640">
    <property type="entry name" value="ABC1_TM_sf"/>
</dbReference>
<dbReference type="InterPro" id="IPR011527">
    <property type="entry name" value="ABC1_TM_dom"/>
</dbReference>
<feature type="transmembrane region" description="Helical" evidence="10">
    <location>
        <begin position="116"/>
        <end position="137"/>
    </location>
</feature>
<keyword evidence="7 10" id="KW-1133">Transmembrane helix</keyword>
<dbReference type="InterPro" id="IPR050173">
    <property type="entry name" value="ABC_transporter_C-like"/>
</dbReference>
<keyword evidence="4" id="KW-0677">Repeat</keyword>
<dbReference type="PROSITE" id="PS50893">
    <property type="entry name" value="ABC_TRANSPORTER_2"/>
    <property type="match status" value="2"/>
</dbReference>
<feature type="domain" description="ABC transmembrane type-1" evidence="12">
    <location>
        <begin position="253"/>
        <end position="541"/>
    </location>
</feature>
<evidence type="ECO:0000256" key="6">
    <source>
        <dbReference type="ARBA" id="ARBA00022840"/>
    </source>
</evidence>
<dbReference type="Proteomes" id="UP001234581">
    <property type="component" value="Unassembled WGS sequence"/>
</dbReference>
<keyword evidence="14" id="KW-1185">Reference proteome</keyword>
<comment type="subcellular location">
    <subcellularLocation>
        <location evidence="1">Endomembrane system</location>
        <topology evidence="1">Multi-pass membrane protein</topology>
    </subcellularLocation>
</comment>
<feature type="transmembrane region" description="Helical" evidence="10">
    <location>
        <begin position="863"/>
        <end position="883"/>
    </location>
</feature>
<feature type="domain" description="ABC transporter" evidence="11">
    <location>
        <begin position="1147"/>
        <end position="1373"/>
    </location>
</feature>
<dbReference type="PANTHER" id="PTHR24223">
    <property type="entry name" value="ATP-BINDING CASSETTE SUB-FAMILY C"/>
    <property type="match status" value="1"/>
</dbReference>
<feature type="transmembrane region" description="Helical" evidence="10">
    <location>
        <begin position="478"/>
        <end position="502"/>
    </location>
</feature>
<dbReference type="GO" id="GO:0000329">
    <property type="term" value="C:fungal-type vacuole membrane"/>
    <property type="evidence" value="ECO:0007669"/>
    <property type="project" value="UniProtKB-ARBA"/>
</dbReference>
<keyword evidence="5" id="KW-0547">Nucleotide-binding</keyword>
<feature type="transmembrane region" description="Helical" evidence="10">
    <location>
        <begin position="823"/>
        <end position="842"/>
    </location>
</feature>
<keyword evidence="8 10" id="KW-0472">Membrane</keyword>
<evidence type="ECO:0000259" key="12">
    <source>
        <dbReference type="PROSITE" id="PS50929"/>
    </source>
</evidence>
<evidence type="ECO:0000256" key="10">
    <source>
        <dbReference type="SAM" id="Phobius"/>
    </source>
</evidence>
<evidence type="ECO:0000313" key="13">
    <source>
        <dbReference type="EMBL" id="KAJ8657547.1"/>
    </source>
</evidence>
<dbReference type="Pfam" id="PF00664">
    <property type="entry name" value="ABC_membrane"/>
    <property type="match status" value="2"/>
</dbReference>
<dbReference type="Pfam" id="PF24357">
    <property type="entry name" value="TMD0_ABC"/>
    <property type="match status" value="1"/>
</dbReference>
<gene>
    <name evidence="13" type="ORF">O0I10_006849</name>
</gene>
<comment type="caution">
    <text evidence="13">The sequence shown here is derived from an EMBL/GenBank/DDBJ whole genome shotgun (WGS) entry which is preliminary data.</text>
</comment>
<dbReference type="Gene3D" id="1.20.1560.10">
    <property type="entry name" value="ABC transporter type 1, transmembrane domain"/>
    <property type="match status" value="2"/>
</dbReference>
<feature type="transmembrane region" description="Helical" evidence="10">
    <location>
        <begin position="294"/>
        <end position="314"/>
    </location>
</feature>
<dbReference type="PROSITE" id="PS50929">
    <property type="entry name" value="ABC_TM1F"/>
    <property type="match status" value="2"/>
</dbReference>
<feature type="region of interest" description="Disordered" evidence="9">
    <location>
        <begin position="795"/>
        <end position="815"/>
    </location>
</feature>
<dbReference type="CDD" id="cd18579">
    <property type="entry name" value="ABC_6TM_ABCC_D1"/>
    <property type="match status" value="1"/>
</dbReference>
<dbReference type="GeneID" id="83214259"/>
<evidence type="ECO:0000256" key="8">
    <source>
        <dbReference type="ARBA" id="ARBA00023136"/>
    </source>
</evidence>
<dbReference type="Pfam" id="PF00005">
    <property type="entry name" value="ABC_tran"/>
    <property type="match status" value="1"/>
</dbReference>
<dbReference type="SUPFAM" id="SSF90123">
    <property type="entry name" value="ABC transporter transmembrane region"/>
    <property type="match status" value="2"/>
</dbReference>
<dbReference type="FunFam" id="1.20.1560.10:FF:000013">
    <property type="entry name" value="ABC transporter C family member 2"/>
    <property type="match status" value="1"/>
</dbReference>
<evidence type="ECO:0000256" key="5">
    <source>
        <dbReference type="ARBA" id="ARBA00022741"/>
    </source>
</evidence>
<keyword evidence="3 10" id="KW-0812">Transmembrane</keyword>
<dbReference type="GO" id="GO:0140359">
    <property type="term" value="F:ABC-type transporter activity"/>
    <property type="evidence" value="ECO:0007669"/>
    <property type="project" value="InterPro"/>
</dbReference>
<dbReference type="Gene3D" id="3.40.50.300">
    <property type="entry name" value="P-loop containing nucleotide triphosphate hydrolases"/>
    <property type="match status" value="2"/>
</dbReference>
<evidence type="ECO:0000259" key="11">
    <source>
        <dbReference type="PROSITE" id="PS50893"/>
    </source>
</evidence>
<feature type="transmembrane region" description="Helical" evidence="10">
    <location>
        <begin position="20"/>
        <end position="38"/>
    </location>
</feature>
<organism evidence="13 14">
    <name type="scientific">Lichtheimia ornata</name>
    <dbReference type="NCBI Taxonomy" id="688661"/>
    <lineage>
        <taxon>Eukaryota</taxon>
        <taxon>Fungi</taxon>
        <taxon>Fungi incertae sedis</taxon>
        <taxon>Mucoromycota</taxon>
        <taxon>Mucoromycotina</taxon>
        <taxon>Mucoromycetes</taxon>
        <taxon>Mucorales</taxon>
        <taxon>Lichtheimiaceae</taxon>
        <taxon>Lichtheimia</taxon>
    </lineage>
</organism>
<name>A0AAD7Y0R7_9FUNG</name>
<evidence type="ECO:0000256" key="7">
    <source>
        <dbReference type="ARBA" id="ARBA00022989"/>
    </source>
</evidence>
<keyword evidence="6" id="KW-0067">ATP-binding</keyword>
<evidence type="ECO:0000256" key="9">
    <source>
        <dbReference type="SAM" id="MobiDB-lite"/>
    </source>
</evidence>
<keyword evidence="2" id="KW-0813">Transport</keyword>
<dbReference type="GO" id="GO:0005524">
    <property type="term" value="F:ATP binding"/>
    <property type="evidence" value="ECO:0007669"/>
    <property type="project" value="UniProtKB-KW"/>
</dbReference>
<evidence type="ECO:0000313" key="14">
    <source>
        <dbReference type="Proteomes" id="UP001234581"/>
    </source>
</evidence>
<protein>
    <submittedName>
        <fullName evidence="13">Uncharacterized protein</fullName>
    </submittedName>
</protein>
<dbReference type="SUPFAM" id="SSF52540">
    <property type="entry name" value="P-loop containing nucleoside triphosphate hydrolases"/>
    <property type="match status" value="2"/>
</dbReference>
<dbReference type="InterPro" id="IPR056227">
    <property type="entry name" value="TMD0_ABC"/>
</dbReference>
<feature type="transmembrane region" description="Helical" evidence="10">
    <location>
        <begin position="949"/>
        <end position="981"/>
    </location>
</feature>
<reference evidence="13 14" key="1">
    <citation type="submission" date="2023-03" db="EMBL/GenBank/DDBJ databases">
        <title>Genome sequence of Lichtheimia ornata CBS 291.66.</title>
        <authorList>
            <person name="Mohabir J.T."/>
            <person name="Shea T.P."/>
            <person name="Kurbessoian T."/>
            <person name="Berby B."/>
            <person name="Fontaine J."/>
            <person name="Livny J."/>
            <person name="Gnirke A."/>
            <person name="Stajich J.E."/>
            <person name="Cuomo C.A."/>
        </authorList>
    </citation>
    <scope>NUCLEOTIDE SEQUENCE [LARGE SCALE GENOMIC DNA]</scope>
    <source>
        <strain evidence="13">CBS 291.66</strain>
    </source>
</reference>
<feature type="domain" description="ABC transmembrane type-1" evidence="12">
    <location>
        <begin position="833"/>
        <end position="1111"/>
    </location>
</feature>
<feature type="domain" description="ABC transporter" evidence="11">
    <location>
        <begin position="570"/>
        <end position="772"/>
    </location>
</feature>